<organism evidence="7 8">
    <name type="scientific">Halococcoides cellulosivorans</name>
    <dbReference type="NCBI Taxonomy" id="1679096"/>
    <lineage>
        <taxon>Archaea</taxon>
        <taxon>Methanobacteriati</taxon>
        <taxon>Methanobacteriota</taxon>
        <taxon>Stenosarchaea group</taxon>
        <taxon>Halobacteria</taxon>
        <taxon>Halobacteriales</taxon>
        <taxon>Haloarculaceae</taxon>
        <taxon>Halococcoides</taxon>
    </lineage>
</organism>
<dbReference type="AlphaFoldDB" id="A0A2R4X3D4"/>
<gene>
    <name evidence="7" type="ORF">HARCEL1_11630</name>
</gene>
<keyword evidence="8" id="KW-1185">Reference proteome</keyword>
<dbReference type="RefSeq" id="WP_108383757.1">
    <property type="nucleotide sequence ID" value="NZ_CP028858.1"/>
</dbReference>
<evidence type="ECO:0000256" key="3">
    <source>
        <dbReference type="ARBA" id="ARBA00022692"/>
    </source>
</evidence>
<dbReference type="GO" id="GO:0005886">
    <property type="term" value="C:plasma membrane"/>
    <property type="evidence" value="ECO:0007669"/>
    <property type="project" value="UniProtKB-SubCell"/>
</dbReference>
<evidence type="ECO:0000256" key="2">
    <source>
        <dbReference type="ARBA" id="ARBA00022475"/>
    </source>
</evidence>
<dbReference type="Pfam" id="PF01943">
    <property type="entry name" value="Polysacc_synt"/>
    <property type="match status" value="1"/>
</dbReference>
<dbReference type="PANTHER" id="PTHR30250:SF11">
    <property type="entry name" value="O-ANTIGEN TRANSPORTER-RELATED"/>
    <property type="match status" value="1"/>
</dbReference>
<evidence type="ECO:0000256" key="1">
    <source>
        <dbReference type="ARBA" id="ARBA00004651"/>
    </source>
</evidence>
<proteinExistence type="predicted"/>
<sequence length="492" mass="51686">MNAPSGLIGRFLSLFGSKVAATVLAVLTTPIIVRLLGAGAYGDYAVVLSIYSLYMIPISAAVAEGVQKFVAESRDDGWVERVLQVYFVLGLGLALLGSAVLIVATHLGAGRLLGEGFSGYLYVLAAFILVGQFRALSTHTLLGFSLEYVSGPLDVLKKATTVTVGIALVLGGLSVVGMLIGHVVANALVAVIAASVVLRRVSVRRLVTVPRSVPIRELLSFNLLNVAVVFLVMSLFHIDVIMVRTLVGDDATGYYKAALALAEYLWIVPIVLQQLLIHSTSRLWSEQRHAAITDLASRITRYTALLVGLMAIGLAVLADRVVVLYYGGPFIVAATPLIVLLPGAVGFAIARPLQAICQGSGQLRALVLAVGTTAVLNVVLNGMLIVPFGILGAATATSVAYGSMVVALVWTSRRIGFDPLSDLRLPRIGATVLITGIVIVAIESVLVRDIVALSIVPPTGAAVFGATALATGALDRAELRDLAERSPLNWPV</sequence>
<dbReference type="InterPro" id="IPR002797">
    <property type="entry name" value="Polysacc_synth"/>
</dbReference>
<feature type="transmembrane region" description="Helical" evidence="6">
    <location>
        <begin position="330"/>
        <end position="353"/>
    </location>
</feature>
<feature type="transmembrane region" description="Helical" evidence="6">
    <location>
        <begin position="218"/>
        <end position="238"/>
    </location>
</feature>
<keyword evidence="4 6" id="KW-1133">Transmembrane helix</keyword>
<keyword evidence="2" id="KW-1003">Cell membrane</keyword>
<evidence type="ECO:0000256" key="5">
    <source>
        <dbReference type="ARBA" id="ARBA00023136"/>
    </source>
</evidence>
<protein>
    <submittedName>
        <fullName evidence="7">Polysaccharide biosynthesis protein</fullName>
    </submittedName>
</protein>
<feature type="transmembrane region" description="Helical" evidence="6">
    <location>
        <begin position="45"/>
        <end position="63"/>
    </location>
</feature>
<feature type="transmembrane region" description="Helical" evidence="6">
    <location>
        <begin position="390"/>
        <end position="410"/>
    </location>
</feature>
<feature type="transmembrane region" description="Helical" evidence="6">
    <location>
        <begin position="299"/>
        <end position="318"/>
    </location>
</feature>
<dbReference type="GeneID" id="36513167"/>
<reference evidence="7 8" key="1">
    <citation type="submission" date="2018-04" db="EMBL/GenBank/DDBJ databases">
        <title>Halococcoides cellulosivorans gen. nov., sp. nov., an extremely halophilic cellulose-utilizing haloarchaeon from hypersaline lakes.</title>
        <authorList>
            <person name="Sorokin D.Y."/>
            <person name="Toshchakov S.V."/>
            <person name="Samarov N.I."/>
            <person name="Korzhenkov A."/>
            <person name="Kublanov I.V."/>
        </authorList>
    </citation>
    <scope>NUCLEOTIDE SEQUENCE [LARGE SCALE GENOMIC DNA]</scope>
    <source>
        <strain evidence="7 8">HArcel1</strain>
    </source>
</reference>
<feature type="transmembrane region" description="Helical" evidence="6">
    <location>
        <begin position="453"/>
        <end position="474"/>
    </location>
</feature>
<evidence type="ECO:0000313" key="7">
    <source>
        <dbReference type="EMBL" id="AWB28309.1"/>
    </source>
</evidence>
<dbReference type="EMBL" id="CP028858">
    <property type="protein sequence ID" value="AWB28309.1"/>
    <property type="molecule type" value="Genomic_DNA"/>
</dbReference>
<evidence type="ECO:0000256" key="4">
    <source>
        <dbReference type="ARBA" id="ARBA00022989"/>
    </source>
</evidence>
<keyword evidence="3 6" id="KW-0812">Transmembrane</keyword>
<feature type="transmembrane region" description="Helical" evidence="6">
    <location>
        <begin position="83"/>
        <end position="107"/>
    </location>
</feature>
<dbReference type="PANTHER" id="PTHR30250">
    <property type="entry name" value="PST FAMILY PREDICTED COLANIC ACID TRANSPORTER"/>
    <property type="match status" value="1"/>
</dbReference>
<evidence type="ECO:0000313" key="8">
    <source>
        <dbReference type="Proteomes" id="UP000244727"/>
    </source>
</evidence>
<feature type="transmembrane region" description="Helical" evidence="6">
    <location>
        <begin position="164"/>
        <end position="197"/>
    </location>
</feature>
<feature type="transmembrane region" description="Helical" evidence="6">
    <location>
        <begin position="119"/>
        <end position="144"/>
    </location>
</feature>
<feature type="transmembrane region" description="Helical" evidence="6">
    <location>
        <begin position="12"/>
        <end position="33"/>
    </location>
</feature>
<dbReference type="Proteomes" id="UP000244727">
    <property type="component" value="Chromosome"/>
</dbReference>
<feature type="transmembrane region" description="Helical" evidence="6">
    <location>
        <begin position="258"/>
        <end position="278"/>
    </location>
</feature>
<name>A0A2R4X3D4_9EURY</name>
<comment type="subcellular location">
    <subcellularLocation>
        <location evidence="1">Cell membrane</location>
        <topology evidence="1">Multi-pass membrane protein</topology>
    </subcellularLocation>
</comment>
<feature type="transmembrane region" description="Helical" evidence="6">
    <location>
        <begin position="430"/>
        <end position="447"/>
    </location>
</feature>
<keyword evidence="5 6" id="KW-0472">Membrane</keyword>
<dbReference type="InterPro" id="IPR050833">
    <property type="entry name" value="Poly_Biosynth_Transport"/>
</dbReference>
<accession>A0A2R4X3D4</accession>
<dbReference type="KEGG" id="harc:HARCEL1_11630"/>
<evidence type="ECO:0000256" key="6">
    <source>
        <dbReference type="SAM" id="Phobius"/>
    </source>
</evidence>
<feature type="transmembrane region" description="Helical" evidence="6">
    <location>
        <begin position="365"/>
        <end position="384"/>
    </location>
</feature>